<accession>A0AA36BBY5</accession>
<organism evidence="1 2">
    <name type="scientific">Octopus vulgaris</name>
    <name type="common">Common octopus</name>
    <dbReference type="NCBI Taxonomy" id="6645"/>
    <lineage>
        <taxon>Eukaryota</taxon>
        <taxon>Metazoa</taxon>
        <taxon>Spiralia</taxon>
        <taxon>Lophotrochozoa</taxon>
        <taxon>Mollusca</taxon>
        <taxon>Cephalopoda</taxon>
        <taxon>Coleoidea</taxon>
        <taxon>Octopodiformes</taxon>
        <taxon>Octopoda</taxon>
        <taxon>Incirrata</taxon>
        <taxon>Octopodidae</taxon>
        <taxon>Octopus</taxon>
    </lineage>
</organism>
<keyword evidence="2" id="KW-1185">Reference proteome</keyword>
<reference evidence="1" key="1">
    <citation type="submission" date="2023-08" db="EMBL/GenBank/DDBJ databases">
        <authorList>
            <person name="Alioto T."/>
            <person name="Alioto T."/>
            <person name="Gomez Garrido J."/>
        </authorList>
    </citation>
    <scope>NUCLEOTIDE SEQUENCE</scope>
</reference>
<protein>
    <submittedName>
        <fullName evidence="1">Uncharacterized protein</fullName>
    </submittedName>
</protein>
<evidence type="ECO:0000313" key="1">
    <source>
        <dbReference type="EMBL" id="CAI9731635.1"/>
    </source>
</evidence>
<proteinExistence type="predicted"/>
<dbReference type="AlphaFoldDB" id="A0AA36BBY5"/>
<sequence>MKLYKEFLILITIFHSPTILPHNITLTTKVSWNLLLTSPTFSHSHTPTSYQSEVLSLVVIFVFSANGGEVVAAARGVLGCGSTSVSARATVAAVTAIISAVGTGPFAAIGVARSATVDIREAIGVTASAVVANVTNLVNCGDGDDGVGSVLTAAIASVGGIARVC</sequence>
<dbReference type="Proteomes" id="UP001162480">
    <property type="component" value="Chromosome 13"/>
</dbReference>
<gene>
    <name evidence="1" type="ORF">OCTVUL_1B020909</name>
</gene>
<evidence type="ECO:0000313" key="2">
    <source>
        <dbReference type="Proteomes" id="UP001162480"/>
    </source>
</evidence>
<name>A0AA36BBY5_OCTVU</name>
<dbReference type="EMBL" id="OX597826">
    <property type="protein sequence ID" value="CAI9731635.1"/>
    <property type="molecule type" value="Genomic_DNA"/>
</dbReference>